<dbReference type="FunFam" id="3.30.160.60:FF:000108">
    <property type="entry name" value="Vascular endothelial zinc finger 1"/>
    <property type="match status" value="1"/>
</dbReference>
<proteinExistence type="inferred from homology"/>
<dbReference type="PANTHER" id="PTHR47969">
    <property type="entry name" value="CHROMOSOME-ASSOCIATED KINESIN KIF4A-RELATED"/>
    <property type="match status" value="1"/>
</dbReference>
<dbReference type="Gene3D" id="1.10.150.280">
    <property type="entry name" value="AF1531-like domain"/>
    <property type="match status" value="1"/>
</dbReference>
<evidence type="ECO:0000256" key="8">
    <source>
        <dbReference type="ARBA" id="ARBA00022741"/>
    </source>
</evidence>
<feature type="domain" description="C2H2-type" evidence="26">
    <location>
        <begin position="757"/>
        <end position="784"/>
    </location>
</feature>
<feature type="region of interest" description="Disordered" evidence="24">
    <location>
        <begin position="1"/>
        <end position="38"/>
    </location>
</feature>
<dbReference type="GO" id="GO:0007018">
    <property type="term" value="P:microtubule-based movement"/>
    <property type="evidence" value="ECO:0007669"/>
    <property type="project" value="InterPro"/>
</dbReference>
<dbReference type="GO" id="GO:0005874">
    <property type="term" value="C:microtubule"/>
    <property type="evidence" value="ECO:0007669"/>
    <property type="project" value="UniProtKB-KW"/>
</dbReference>
<keyword evidence="23" id="KW-0175">Coiled coil</keyword>
<dbReference type="GO" id="GO:0005634">
    <property type="term" value="C:nucleus"/>
    <property type="evidence" value="ECO:0007669"/>
    <property type="project" value="UniProtKB-SubCell"/>
</dbReference>
<comment type="subcellular location">
    <subcellularLocation>
        <location evidence="2">Cytoplasm</location>
        <location evidence="2">Cytoskeleton</location>
    </subcellularLocation>
    <subcellularLocation>
        <location evidence="1">Nucleus</location>
    </subcellularLocation>
</comment>
<dbReference type="InterPro" id="IPR027417">
    <property type="entry name" value="P-loop_NTPase"/>
</dbReference>
<evidence type="ECO:0000256" key="13">
    <source>
        <dbReference type="ARBA" id="ARBA00023125"/>
    </source>
</evidence>
<evidence type="ECO:0000313" key="27">
    <source>
        <dbReference type="Proteomes" id="UP000081671"/>
    </source>
</evidence>
<dbReference type="SUPFAM" id="SSF47781">
    <property type="entry name" value="RuvA domain 2-like"/>
    <property type="match status" value="1"/>
</dbReference>
<dbReference type="Gene3D" id="3.30.160.60">
    <property type="entry name" value="Classic Zinc Finger"/>
    <property type="match status" value="6"/>
</dbReference>
<evidence type="ECO:0000256" key="10">
    <source>
        <dbReference type="ARBA" id="ARBA00022833"/>
    </source>
</evidence>
<feature type="domain" description="C2H2-type" evidence="26">
    <location>
        <begin position="815"/>
        <end position="843"/>
    </location>
</feature>
<dbReference type="GO" id="GO:0005524">
    <property type="term" value="F:ATP binding"/>
    <property type="evidence" value="ECO:0007669"/>
    <property type="project" value="UniProtKB-UniRule"/>
</dbReference>
<dbReference type="FunFam" id="3.40.850.10:FF:000043">
    <property type="entry name" value="Kinesin-like protein"/>
    <property type="match status" value="1"/>
</dbReference>
<evidence type="ECO:0000256" key="3">
    <source>
        <dbReference type="ARBA" id="ARBA00022490"/>
    </source>
</evidence>
<keyword evidence="11 21" id="KW-0067">ATP-binding</keyword>
<evidence type="ECO:0000256" key="7">
    <source>
        <dbReference type="ARBA" id="ARBA00022737"/>
    </source>
</evidence>
<evidence type="ECO:0000256" key="1">
    <source>
        <dbReference type="ARBA" id="ARBA00004123"/>
    </source>
</evidence>
<dbReference type="FunFam" id="3.30.160.60:FF:000095">
    <property type="entry name" value="Vascular endothelial zinc finger 1"/>
    <property type="match status" value="1"/>
</dbReference>
<dbReference type="OrthoDB" id="3176171at2759"/>
<dbReference type="PANTHER" id="PTHR47969:SF9">
    <property type="entry name" value="KINESIN-LIKE PROTEIN"/>
    <property type="match status" value="1"/>
</dbReference>
<dbReference type="FunCoup" id="A0A1S3EQG7">
    <property type="interactions" value="1286"/>
</dbReference>
<feature type="binding site" evidence="21">
    <location>
        <begin position="123"/>
        <end position="130"/>
    </location>
    <ligand>
        <name>ATP</name>
        <dbReference type="ChEBI" id="CHEBI:30616"/>
    </ligand>
</feature>
<dbReference type="Pfam" id="PF13894">
    <property type="entry name" value="zf-C2H2_4"/>
    <property type="match status" value="1"/>
</dbReference>
<dbReference type="STRING" id="10020.ENSDORP00000016296"/>
<reference evidence="28" key="1">
    <citation type="submission" date="2025-08" db="UniProtKB">
        <authorList>
            <consortium name="RefSeq"/>
        </authorList>
    </citation>
    <scope>IDENTIFICATION</scope>
    <source>
        <tissue evidence="28">Kidney</tissue>
    </source>
</reference>
<evidence type="ECO:0000256" key="19">
    <source>
        <dbReference type="ARBA" id="ARBA00066158"/>
    </source>
</evidence>
<feature type="domain" description="C2H2-type" evidence="26">
    <location>
        <begin position="785"/>
        <end position="812"/>
    </location>
</feature>
<dbReference type="Gene3D" id="3.40.850.10">
    <property type="entry name" value="Kinesin motor domain"/>
    <property type="match status" value="1"/>
</dbReference>
<protein>
    <recommendedName>
        <fullName evidence="22">Kinesin-like protein</fullName>
    </recommendedName>
</protein>
<dbReference type="GeneID" id="105981831"/>
<dbReference type="PROSITE" id="PS00028">
    <property type="entry name" value="ZINC_FINGER_C2H2_1"/>
    <property type="match status" value="6"/>
</dbReference>
<evidence type="ECO:0000256" key="4">
    <source>
        <dbReference type="ARBA" id="ARBA00022553"/>
    </source>
</evidence>
<dbReference type="SUPFAM" id="SSF57667">
    <property type="entry name" value="beta-beta-alpha zinc fingers"/>
    <property type="match status" value="4"/>
</dbReference>
<accession>A0A1S3EQG7</accession>
<feature type="domain" description="C2H2-type" evidence="26">
    <location>
        <begin position="844"/>
        <end position="871"/>
    </location>
</feature>
<keyword evidence="12" id="KW-0805">Transcription regulation</keyword>
<dbReference type="GO" id="GO:0045893">
    <property type="term" value="P:positive regulation of DNA-templated transcription"/>
    <property type="evidence" value="ECO:0007669"/>
    <property type="project" value="UniProtKB-ARBA"/>
</dbReference>
<feature type="domain" description="C2H2-type" evidence="26">
    <location>
        <begin position="897"/>
        <end position="925"/>
    </location>
</feature>
<evidence type="ECO:0000256" key="11">
    <source>
        <dbReference type="ARBA" id="ARBA00022840"/>
    </source>
</evidence>
<comment type="function">
    <text evidence="18">Transcriptional regulator. Acts as a transcriptional activator that binds to purine-rich GAGA sites found in the promoter of many genes including insulin I and II and islet amyloid polypeptide.</text>
</comment>
<dbReference type="FunFam" id="3.30.160.60:FF:000859">
    <property type="entry name" value="myc-associated zinc finger protein isoform X2"/>
    <property type="match status" value="1"/>
</dbReference>
<dbReference type="InterPro" id="IPR036236">
    <property type="entry name" value="Znf_C2H2_sf"/>
</dbReference>
<dbReference type="SUPFAM" id="SSF52540">
    <property type="entry name" value="P-loop containing nucleoside triphosphate hydrolases"/>
    <property type="match status" value="1"/>
</dbReference>
<evidence type="ECO:0000259" key="25">
    <source>
        <dbReference type="PROSITE" id="PS50067"/>
    </source>
</evidence>
<evidence type="ECO:0000256" key="22">
    <source>
        <dbReference type="RuleBase" id="RU000394"/>
    </source>
</evidence>
<dbReference type="Pfam" id="PF00096">
    <property type="entry name" value="zf-C2H2"/>
    <property type="match status" value="2"/>
</dbReference>
<dbReference type="GO" id="GO:0000981">
    <property type="term" value="F:DNA-binding transcription factor activity, RNA polymerase II-specific"/>
    <property type="evidence" value="ECO:0007669"/>
    <property type="project" value="UniProtKB-ARBA"/>
</dbReference>
<dbReference type="InterPro" id="IPR019821">
    <property type="entry name" value="Kinesin_motor_CS"/>
</dbReference>
<dbReference type="GO" id="GO:0007052">
    <property type="term" value="P:mitotic spindle organization"/>
    <property type="evidence" value="ECO:0007669"/>
    <property type="project" value="TreeGrafter"/>
</dbReference>
<feature type="region of interest" description="Disordered" evidence="24">
    <location>
        <begin position="951"/>
        <end position="971"/>
    </location>
</feature>
<dbReference type="InterPro" id="IPR010994">
    <property type="entry name" value="RuvA_2-like"/>
</dbReference>
<dbReference type="GO" id="GO:0008270">
    <property type="term" value="F:zinc ion binding"/>
    <property type="evidence" value="ECO:0007669"/>
    <property type="project" value="UniProtKB-KW"/>
</dbReference>
<feature type="compositionally biased region" description="Low complexity" evidence="24">
    <location>
        <begin position="409"/>
        <end position="419"/>
    </location>
</feature>
<evidence type="ECO:0000256" key="17">
    <source>
        <dbReference type="ARBA" id="ARBA00023242"/>
    </source>
</evidence>
<dbReference type="InterPro" id="IPR001752">
    <property type="entry name" value="Kinesin_motor_dom"/>
</dbReference>
<keyword evidence="9 20" id="KW-0863">Zinc-finger</keyword>
<dbReference type="FunFam" id="3.30.160.60:FF:000780">
    <property type="entry name" value="myc-associated zinc finger protein isoform X1"/>
    <property type="match status" value="1"/>
</dbReference>
<keyword evidence="6" id="KW-0479">Metal-binding</keyword>
<evidence type="ECO:0000256" key="12">
    <source>
        <dbReference type="ARBA" id="ARBA00023015"/>
    </source>
</evidence>
<keyword evidence="7" id="KW-0677">Repeat</keyword>
<keyword evidence="3" id="KW-0963">Cytoplasm</keyword>
<name>A0A1S3EQG7_DIPOR</name>
<sequence length="971" mass="106111">MDAEASAPLRRREMAAAASGASRCRLSKMGSGRRPPPARVRVAVRLRPFVEGAAGASEPPCVRGLDSCSLEVANWRNYQETLKYQFDAFYGERSSQQDIYAGSVQPILRHLLEGQNASVLAYGPTGAGKTHTMLGSPEQPGVIPRALMDLLQLTREEGAEGRPWDLSVTMSYLEIYQEKVLDLLDPASGDLVIREDYRGNILIPGLTQKPITSFADFERHFLPASGNRTVGATRLNQRSSRSHAVLLVKVDQRERLAPFRQREGKLYLIDLAGSEDNRRTGNQGLRLKESGAINTSLFVLGKVVDALNKGLPRVPYRDSKLTRLLQDSLGGSAHSILIANIAPERRFYLDTVSALNFAARSKEVINRPFTNESLQPHALAPVKLSQKELLGPSEAKKARSSEEEEIESPEPTAAPASASQKLSPLQKLSNMDPAMLERLLNLDQLLGSQGCQGTSLLSTPRRERMELIKTVEQKDLEIERLKMKQKELEAKMMSQEALHPKGKENCTLTMLRPLPGRTVTVAKPLKKAVVMPLQLLQEQAASPNATIHILKKKGRKRKLEAPASQPDQGEDCWDLELSPELLALGRQKILDLLNKGSARDLRGLQRIGQKKAQLIVGWRELHGPFGQVPGGQIAAAAAATAVVAPTSTVSVAPVASALEKKTKSKGPYICALCAKEFKNGYNLRRHEAIHTGAKAGRVPTGAMKMPTMVPLSLLSVPQLSGAGGGGPETGTGGGAAAVAAGGVVTTTASGKRIRKNHACEMCGKAFRDVYHLNRHKLSHSDEKPYQCPVCQQRFKRKDRMSYHVRSHDGAVHKPYNCSHCGKSFSRPDHLNSHVRQVHSTERPFKCEKCEAAFATKDRLRAHTVRHEEKVPCHVCGKMLSSAYISDHMKVHSQGPHHVCELCNKGFTTAAYLRIHAVKDHGLQAPRADRILCKLCSVHCKTPAQLAGHMQTHLGGAAPPVPGDAPQPQPTC</sequence>
<dbReference type="KEGG" id="dord:105981831"/>
<evidence type="ECO:0000256" key="21">
    <source>
        <dbReference type="PROSITE-ProRule" id="PRU00283"/>
    </source>
</evidence>
<evidence type="ECO:0000256" key="15">
    <source>
        <dbReference type="ARBA" id="ARBA00023175"/>
    </source>
</evidence>
<dbReference type="GO" id="GO:0008017">
    <property type="term" value="F:microtubule binding"/>
    <property type="evidence" value="ECO:0007669"/>
    <property type="project" value="InterPro"/>
</dbReference>
<keyword evidence="16" id="KW-0206">Cytoskeleton</keyword>
<evidence type="ECO:0000256" key="16">
    <source>
        <dbReference type="ARBA" id="ARBA00023212"/>
    </source>
</evidence>
<dbReference type="GO" id="GO:0005875">
    <property type="term" value="C:microtubule associated complex"/>
    <property type="evidence" value="ECO:0007669"/>
    <property type="project" value="TreeGrafter"/>
</dbReference>
<organism evidence="27 28">
    <name type="scientific">Dipodomys ordii</name>
    <name type="common">Ord's kangaroo rat</name>
    <dbReference type="NCBI Taxonomy" id="10020"/>
    <lineage>
        <taxon>Eukaryota</taxon>
        <taxon>Metazoa</taxon>
        <taxon>Chordata</taxon>
        <taxon>Craniata</taxon>
        <taxon>Vertebrata</taxon>
        <taxon>Euteleostomi</taxon>
        <taxon>Mammalia</taxon>
        <taxon>Eutheria</taxon>
        <taxon>Euarchontoglires</taxon>
        <taxon>Glires</taxon>
        <taxon>Rodentia</taxon>
        <taxon>Castorimorpha</taxon>
        <taxon>Heteromyidae</taxon>
        <taxon>Dipodomyinae</taxon>
        <taxon>Dipodomys</taxon>
    </lineage>
</organism>
<dbReference type="PROSITE" id="PS50067">
    <property type="entry name" value="KINESIN_MOTOR_2"/>
    <property type="match status" value="1"/>
</dbReference>
<keyword evidence="5 22" id="KW-0493">Microtubule</keyword>
<dbReference type="InterPro" id="IPR013087">
    <property type="entry name" value="Znf_C2H2_type"/>
</dbReference>
<dbReference type="RefSeq" id="XP_012866633.1">
    <property type="nucleotide sequence ID" value="XM_013011179.1"/>
</dbReference>
<keyword evidence="17" id="KW-0539">Nucleus</keyword>
<dbReference type="PROSITE" id="PS50157">
    <property type="entry name" value="ZINC_FINGER_C2H2_2"/>
    <property type="match status" value="6"/>
</dbReference>
<evidence type="ECO:0000259" key="26">
    <source>
        <dbReference type="PROSITE" id="PS50157"/>
    </source>
</evidence>
<evidence type="ECO:0000256" key="2">
    <source>
        <dbReference type="ARBA" id="ARBA00004245"/>
    </source>
</evidence>
<evidence type="ECO:0000256" key="24">
    <source>
        <dbReference type="SAM" id="MobiDB-lite"/>
    </source>
</evidence>
<dbReference type="InterPro" id="IPR036961">
    <property type="entry name" value="Kinesin_motor_dom_sf"/>
</dbReference>
<dbReference type="GO" id="GO:0000978">
    <property type="term" value="F:RNA polymerase II cis-regulatory region sequence-specific DNA binding"/>
    <property type="evidence" value="ECO:0007669"/>
    <property type="project" value="UniProtKB-ARBA"/>
</dbReference>
<keyword evidence="8 21" id="KW-0547">Nucleotide-binding</keyword>
<feature type="domain" description="Kinesin motor" evidence="25">
    <location>
        <begin position="39"/>
        <end position="364"/>
    </location>
</feature>
<dbReference type="GO" id="GO:0003777">
    <property type="term" value="F:microtubule motor activity"/>
    <property type="evidence" value="ECO:0007669"/>
    <property type="project" value="InterPro"/>
</dbReference>
<keyword evidence="10" id="KW-0862">Zinc</keyword>
<keyword evidence="4" id="KW-0597">Phosphoprotein</keyword>
<evidence type="ECO:0000256" key="14">
    <source>
        <dbReference type="ARBA" id="ARBA00023163"/>
    </source>
</evidence>
<comment type="subunit">
    <text evidence="19">Interacts with BPTF.</text>
</comment>
<keyword evidence="15 21" id="KW-0505">Motor protein</keyword>
<dbReference type="InParanoid" id="A0A1S3EQG7"/>
<dbReference type="InterPro" id="IPR027640">
    <property type="entry name" value="Kinesin-like_fam"/>
</dbReference>
<dbReference type="SMART" id="SM00355">
    <property type="entry name" value="ZnF_C2H2"/>
    <property type="match status" value="8"/>
</dbReference>
<keyword evidence="14" id="KW-0804">Transcription</keyword>
<comment type="similarity">
    <text evidence="21 22">Belongs to the TRAFAC class myosin-kinesin ATPase superfamily. Kinesin family.</text>
</comment>
<keyword evidence="13" id="KW-0238">DNA-binding</keyword>
<dbReference type="SMART" id="SM00129">
    <property type="entry name" value="KISc"/>
    <property type="match status" value="1"/>
</dbReference>
<dbReference type="GO" id="GO:0051231">
    <property type="term" value="P:spindle elongation"/>
    <property type="evidence" value="ECO:0007669"/>
    <property type="project" value="TreeGrafter"/>
</dbReference>
<evidence type="ECO:0000256" key="18">
    <source>
        <dbReference type="ARBA" id="ARBA00058862"/>
    </source>
</evidence>
<gene>
    <name evidence="28" type="primary">LOC105981831</name>
</gene>
<dbReference type="FunFam" id="3.30.160.60:FF:001550">
    <property type="entry name" value="myc-associated zinc finger protein isoform X1"/>
    <property type="match status" value="1"/>
</dbReference>
<evidence type="ECO:0000256" key="5">
    <source>
        <dbReference type="ARBA" id="ARBA00022701"/>
    </source>
</evidence>
<evidence type="ECO:0000256" key="23">
    <source>
        <dbReference type="SAM" id="Coils"/>
    </source>
</evidence>
<evidence type="ECO:0000256" key="9">
    <source>
        <dbReference type="ARBA" id="ARBA00022771"/>
    </source>
</evidence>
<evidence type="ECO:0000256" key="20">
    <source>
        <dbReference type="PROSITE-ProRule" id="PRU00042"/>
    </source>
</evidence>
<feature type="domain" description="C2H2-type" evidence="26">
    <location>
        <begin position="668"/>
        <end position="695"/>
    </location>
</feature>
<evidence type="ECO:0000313" key="28">
    <source>
        <dbReference type="RefSeq" id="XP_012866633.1"/>
    </source>
</evidence>
<feature type="compositionally biased region" description="Pro residues" evidence="24">
    <location>
        <begin position="958"/>
        <end position="971"/>
    </location>
</feature>
<dbReference type="Proteomes" id="UP000081671">
    <property type="component" value="Unplaced"/>
</dbReference>
<feature type="coiled-coil region" evidence="23">
    <location>
        <begin position="464"/>
        <end position="498"/>
    </location>
</feature>
<evidence type="ECO:0000256" key="6">
    <source>
        <dbReference type="ARBA" id="ARBA00022723"/>
    </source>
</evidence>
<keyword evidence="27" id="KW-1185">Reference proteome</keyword>
<dbReference type="PROSITE" id="PS00411">
    <property type="entry name" value="KINESIN_MOTOR_1"/>
    <property type="match status" value="1"/>
</dbReference>
<feature type="region of interest" description="Disordered" evidence="24">
    <location>
        <begin position="390"/>
        <end position="424"/>
    </location>
</feature>
<dbReference type="Pfam" id="PF12874">
    <property type="entry name" value="zf-met"/>
    <property type="match status" value="1"/>
</dbReference>
<dbReference type="PRINTS" id="PR00380">
    <property type="entry name" value="KINESINHEAVY"/>
</dbReference>
<dbReference type="CDD" id="cd01376">
    <property type="entry name" value="KISc_KID_like"/>
    <property type="match status" value="1"/>
</dbReference>
<dbReference type="AlphaFoldDB" id="A0A1S3EQG7"/>
<dbReference type="Pfam" id="PF00225">
    <property type="entry name" value="Kinesin"/>
    <property type="match status" value="1"/>
</dbReference>